<keyword evidence="4 15" id="KW-0963">Cytoplasm</keyword>
<dbReference type="InterPro" id="IPR002547">
    <property type="entry name" value="tRNA-bd_dom"/>
</dbReference>
<keyword evidence="8 15" id="KW-0547">Nucleotide-binding</keyword>
<dbReference type="Gene3D" id="3.50.40.10">
    <property type="entry name" value="Phenylalanyl-trna Synthetase, Chain B, domain 3"/>
    <property type="match status" value="1"/>
</dbReference>
<evidence type="ECO:0000256" key="10">
    <source>
        <dbReference type="ARBA" id="ARBA00022842"/>
    </source>
</evidence>
<protein>
    <recommendedName>
        <fullName evidence="15">Phenylalanine--tRNA ligase beta subunit</fullName>
        <ecNumber evidence="15">6.1.1.20</ecNumber>
    </recommendedName>
    <alternativeName>
        <fullName evidence="15">Phenylalanyl-tRNA synthetase beta subunit</fullName>
        <shortName evidence="15">PheRS</shortName>
    </alternativeName>
</protein>
<dbReference type="SUPFAM" id="SSF55681">
    <property type="entry name" value="Class II aaRS and biotin synthetases"/>
    <property type="match status" value="1"/>
</dbReference>
<dbReference type="PANTHER" id="PTHR10947">
    <property type="entry name" value="PHENYLALANYL-TRNA SYNTHETASE BETA CHAIN AND LEUCINE-RICH REPEAT-CONTAINING PROTEIN 47"/>
    <property type="match status" value="1"/>
</dbReference>
<comment type="similarity">
    <text evidence="2 15">Belongs to the phenylalanyl-tRNA synthetase beta subunit family. Type 1 subfamily.</text>
</comment>
<dbReference type="SMART" id="SM00874">
    <property type="entry name" value="B5"/>
    <property type="match status" value="1"/>
</dbReference>
<evidence type="ECO:0000256" key="2">
    <source>
        <dbReference type="ARBA" id="ARBA00008653"/>
    </source>
</evidence>
<evidence type="ECO:0000256" key="8">
    <source>
        <dbReference type="ARBA" id="ARBA00022741"/>
    </source>
</evidence>
<comment type="catalytic activity">
    <reaction evidence="14 15">
        <text>tRNA(Phe) + L-phenylalanine + ATP = L-phenylalanyl-tRNA(Phe) + AMP + diphosphate + H(+)</text>
        <dbReference type="Rhea" id="RHEA:19413"/>
        <dbReference type="Rhea" id="RHEA-COMP:9668"/>
        <dbReference type="Rhea" id="RHEA-COMP:9699"/>
        <dbReference type="ChEBI" id="CHEBI:15378"/>
        <dbReference type="ChEBI" id="CHEBI:30616"/>
        <dbReference type="ChEBI" id="CHEBI:33019"/>
        <dbReference type="ChEBI" id="CHEBI:58095"/>
        <dbReference type="ChEBI" id="CHEBI:78442"/>
        <dbReference type="ChEBI" id="CHEBI:78531"/>
        <dbReference type="ChEBI" id="CHEBI:456215"/>
        <dbReference type="EC" id="6.1.1.20"/>
    </reaction>
</comment>
<keyword evidence="5 16" id="KW-0820">tRNA-binding</keyword>
<dbReference type="InterPro" id="IPR012340">
    <property type="entry name" value="NA-bd_OB-fold"/>
</dbReference>
<feature type="binding site" evidence="15">
    <location>
        <position position="461"/>
    </location>
    <ligand>
        <name>Mg(2+)</name>
        <dbReference type="ChEBI" id="CHEBI:18420"/>
        <note>shared with alpha subunit</note>
    </ligand>
</feature>
<gene>
    <name evidence="15" type="primary">pheT</name>
    <name evidence="20" type="ORF">SAMN00808754_2652</name>
</gene>
<keyword evidence="13 15" id="KW-0030">Aminoacyl-tRNA synthetase</keyword>
<dbReference type="RefSeq" id="WP_084666341.1">
    <property type="nucleotide sequence ID" value="NZ_LT838272.1"/>
</dbReference>
<evidence type="ECO:0000256" key="9">
    <source>
        <dbReference type="ARBA" id="ARBA00022840"/>
    </source>
</evidence>
<keyword evidence="12 15" id="KW-0648">Protein biosynthesis</keyword>
<dbReference type="InterPro" id="IPR004532">
    <property type="entry name" value="Phe-tRNA-ligase_IIc_bsu_bact"/>
</dbReference>
<accession>A0A1W1W0D6</accession>
<reference evidence="20 21" key="1">
    <citation type="submission" date="2017-04" db="EMBL/GenBank/DDBJ databases">
        <authorList>
            <person name="Afonso C.L."/>
            <person name="Miller P.J."/>
            <person name="Scott M.A."/>
            <person name="Spackman E."/>
            <person name="Goraichik I."/>
            <person name="Dimitrov K.M."/>
            <person name="Suarez D.L."/>
            <person name="Swayne D.E."/>
        </authorList>
    </citation>
    <scope>NUCLEOTIDE SEQUENCE [LARGE SCALE GENOMIC DNA]</scope>
    <source>
        <strain evidence="20 21">ToBE</strain>
    </source>
</reference>
<evidence type="ECO:0000256" key="11">
    <source>
        <dbReference type="ARBA" id="ARBA00022884"/>
    </source>
</evidence>
<dbReference type="Pfam" id="PF03147">
    <property type="entry name" value="FDX-ACB"/>
    <property type="match status" value="1"/>
</dbReference>
<dbReference type="InterPro" id="IPR009061">
    <property type="entry name" value="DNA-bd_dom_put_sf"/>
</dbReference>
<dbReference type="GO" id="GO:0016740">
    <property type="term" value="F:transferase activity"/>
    <property type="evidence" value="ECO:0007669"/>
    <property type="project" value="UniProtKB-ARBA"/>
</dbReference>
<dbReference type="NCBIfam" id="NF045760">
    <property type="entry name" value="YtpR"/>
    <property type="match status" value="1"/>
</dbReference>
<dbReference type="SUPFAM" id="SSF46955">
    <property type="entry name" value="Putative DNA-binding domain"/>
    <property type="match status" value="1"/>
</dbReference>
<dbReference type="OrthoDB" id="9805455at2"/>
<dbReference type="PANTHER" id="PTHR10947:SF0">
    <property type="entry name" value="PHENYLALANINE--TRNA LIGASE BETA SUBUNIT"/>
    <property type="match status" value="1"/>
</dbReference>
<keyword evidence="10 15" id="KW-0460">Magnesium</keyword>
<dbReference type="Gene3D" id="3.30.70.380">
    <property type="entry name" value="Ferrodoxin-fold anticodon-binding domain"/>
    <property type="match status" value="1"/>
</dbReference>
<evidence type="ECO:0000256" key="1">
    <source>
        <dbReference type="ARBA" id="ARBA00004496"/>
    </source>
</evidence>
<dbReference type="GO" id="GO:0000287">
    <property type="term" value="F:magnesium ion binding"/>
    <property type="evidence" value="ECO:0007669"/>
    <property type="project" value="UniProtKB-UniRule"/>
</dbReference>
<evidence type="ECO:0000256" key="5">
    <source>
        <dbReference type="ARBA" id="ARBA00022555"/>
    </source>
</evidence>
<evidence type="ECO:0000313" key="21">
    <source>
        <dbReference type="Proteomes" id="UP000192569"/>
    </source>
</evidence>
<feature type="binding site" evidence="15">
    <location>
        <position position="467"/>
    </location>
    <ligand>
        <name>Mg(2+)</name>
        <dbReference type="ChEBI" id="CHEBI:18420"/>
        <note>shared with alpha subunit</note>
    </ligand>
</feature>
<keyword evidence="21" id="KW-1185">Reference proteome</keyword>
<sequence>MRVPYSWLKEYVEIELSPEELAQKLTMAGLPVENIINLHPGFSGVVAGKIIAIEEHPHADHLKVCQVDVGGKYLQVVSGAPNMAVGQWVAVALEGARLPGGREIRRATFRGVDSFGMLCSAQELGLDTSLVAPEDREGIITLPPDAPLGQDVARVLGLEEIVLELEVTTNRADCLSILGVAREVAALTGAPVKEPNVDLREENPPVVELASIEIEAPDMCGRYVARVVRNVTIGPSPGWMQARLRACGMRPINNIVDITNYVMLEMGQPLHAFDYDLLKGKKIIVRRAKRGEKIVTLDGQERVLEENLLVIADKERAVAVAGVMGGLETEVTRQTRNILIESAHFDGVAIRRASRYLSLRSEASLRFERSVNIEGAPRAADRAAELMQKLAGGSIAHGRLDCYVARKSPVTIRFRPERVNYFLGTELSREEIKEILERLKLKVKEKSPDTWQVEVPSTRGDLTQEIDLVEEVARLYGYDRIPITIPPGVVPGEKKSRRQVWEEAGQEAAVACGLTQVITYSFINPKIWDILRLPPGHKWRRTVVLQNPLREEQSILRTTLLPGLLEVAARNANRRVMPVAIFELGRVFIPQGNELPQEPLRLAGLVMGTRERGWDWPPVEMDFYYLKGVVEEILERVRVPKVRWEPTTAYPFLHPGRSAEIWVYRDAIGFAGELHPDVLSAFDLPARAYIFELDWEILMELAGGIPAYQPLPKFPAVERDLAVVVSEEVPSEKVREVILAAAGPYLKECRLFDLYRGQQIGEGKKSLAFTLSFQREDRTLTDVEVNSIMQEIEKELGRRVGAVLRQE</sequence>
<dbReference type="Gene3D" id="3.30.930.10">
    <property type="entry name" value="Bira Bifunctional Protein, Domain 2"/>
    <property type="match status" value="1"/>
</dbReference>
<dbReference type="GO" id="GO:0009328">
    <property type="term" value="C:phenylalanine-tRNA ligase complex"/>
    <property type="evidence" value="ECO:0007669"/>
    <property type="project" value="TreeGrafter"/>
</dbReference>
<evidence type="ECO:0000256" key="16">
    <source>
        <dbReference type="PROSITE-ProRule" id="PRU00209"/>
    </source>
</evidence>
<comment type="cofactor">
    <cofactor evidence="15">
        <name>Mg(2+)</name>
        <dbReference type="ChEBI" id="CHEBI:18420"/>
    </cofactor>
    <text evidence="15">Binds 2 magnesium ions per tetramer.</text>
</comment>
<dbReference type="Proteomes" id="UP000192569">
    <property type="component" value="Chromosome I"/>
</dbReference>
<dbReference type="InterPro" id="IPR036690">
    <property type="entry name" value="Fdx_antiC-bd_sf"/>
</dbReference>
<dbReference type="CDD" id="cd02796">
    <property type="entry name" value="tRNA_bind_bactPheRS"/>
    <property type="match status" value="1"/>
</dbReference>
<dbReference type="InterPro" id="IPR041616">
    <property type="entry name" value="PheRS_beta_core"/>
</dbReference>
<dbReference type="AlphaFoldDB" id="A0A1W1W0D6"/>
<dbReference type="FunFam" id="3.30.56.10:FF:000002">
    <property type="entry name" value="Phenylalanine--tRNA ligase beta subunit"/>
    <property type="match status" value="1"/>
</dbReference>
<feature type="domain" description="B5" evidence="19">
    <location>
        <begin position="407"/>
        <end position="483"/>
    </location>
</feature>
<organism evidence="20 21">
    <name type="scientific">Thermanaeromonas toyohensis ToBE</name>
    <dbReference type="NCBI Taxonomy" id="698762"/>
    <lineage>
        <taxon>Bacteria</taxon>
        <taxon>Bacillati</taxon>
        <taxon>Bacillota</taxon>
        <taxon>Clostridia</taxon>
        <taxon>Neomoorellales</taxon>
        <taxon>Neomoorellaceae</taxon>
        <taxon>Thermanaeromonas</taxon>
    </lineage>
</organism>
<dbReference type="GO" id="GO:0140096">
    <property type="term" value="F:catalytic activity, acting on a protein"/>
    <property type="evidence" value="ECO:0007669"/>
    <property type="project" value="UniProtKB-ARBA"/>
</dbReference>
<evidence type="ECO:0000256" key="15">
    <source>
        <dbReference type="HAMAP-Rule" id="MF_00283"/>
    </source>
</evidence>
<name>A0A1W1W0D6_9FIRM</name>
<dbReference type="PROSITE" id="PS51483">
    <property type="entry name" value="B5"/>
    <property type="match status" value="1"/>
</dbReference>
<feature type="domain" description="FDX-ACB" evidence="18">
    <location>
        <begin position="712"/>
        <end position="805"/>
    </location>
</feature>
<evidence type="ECO:0000259" key="18">
    <source>
        <dbReference type="PROSITE" id="PS51447"/>
    </source>
</evidence>
<feature type="binding site" evidence="15">
    <location>
        <position position="471"/>
    </location>
    <ligand>
        <name>Mg(2+)</name>
        <dbReference type="ChEBI" id="CHEBI:18420"/>
        <note>shared with alpha subunit</note>
    </ligand>
</feature>
<dbReference type="GO" id="GO:0000049">
    <property type="term" value="F:tRNA binding"/>
    <property type="evidence" value="ECO:0007669"/>
    <property type="project" value="UniProtKB-UniRule"/>
</dbReference>
<dbReference type="HAMAP" id="MF_00283">
    <property type="entry name" value="Phe_tRNA_synth_beta1"/>
    <property type="match status" value="1"/>
</dbReference>
<keyword evidence="6 15" id="KW-0436">Ligase</keyword>
<dbReference type="Gene3D" id="3.30.56.10">
    <property type="match status" value="2"/>
</dbReference>
<dbReference type="Pfam" id="PF03484">
    <property type="entry name" value="B5"/>
    <property type="match status" value="1"/>
</dbReference>
<dbReference type="InterPro" id="IPR005146">
    <property type="entry name" value="B3/B4_tRNA-bd"/>
</dbReference>
<feature type="domain" description="TRNA-binding" evidence="17">
    <location>
        <begin position="39"/>
        <end position="153"/>
    </location>
</feature>
<dbReference type="SUPFAM" id="SSF56037">
    <property type="entry name" value="PheT/TilS domain"/>
    <property type="match status" value="1"/>
</dbReference>
<dbReference type="FunFam" id="3.30.70.380:FF:000001">
    <property type="entry name" value="Phenylalanine--tRNA ligase beta subunit"/>
    <property type="match status" value="1"/>
</dbReference>
<evidence type="ECO:0000259" key="17">
    <source>
        <dbReference type="PROSITE" id="PS50886"/>
    </source>
</evidence>
<evidence type="ECO:0000256" key="12">
    <source>
        <dbReference type="ARBA" id="ARBA00022917"/>
    </source>
</evidence>
<comment type="subunit">
    <text evidence="3 15">Tetramer of two alpha and two beta subunits.</text>
</comment>
<dbReference type="InterPro" id="IPR005147">
    <property type="entry name" value="tRNA_synthase_B5-dom"/>
</dbReference>
<dbReference type="GO" id="GO:0005524">
    <property type="term" value="F:ATP binding"/>
    <property type="evidence" value="ECO:0007669"/>
    <property type="project" value="UniProtKB-UniRule"/>
</dbReference>
<dbReference type="Pfam" id="PF17759">
    <property type="entry name" value="tRNA_synthFbeta"/>
    <property type="match status" value="1"/>
</dbReference>
<keyword evidence="7 15" id="KW-0479">Metal-binding</keyword>
<evidence type="ECO:0000259" key="19">
    <source>
        <dbReference type="PROSITE" id="PS51483"/>
    </source>
</evidence>
<dbReference type="InterPro" id="IPR005121">
    <property type="entry name" value="Fdx_antiC-bd"/>
</dbReference>
<evidence type="ECO:0000256" key="14">
    <source>
        <dbReference type="ARBA" id="ARBA00049255"/>
    </source>
</evidence>
<dbReference type="GO" id="GO:0004826">
    <property type="term" value="F:phenylalanine-tRNA ligase activity"/>
    <property type="evidence" value="ECO:0007669"/>
    <property type="project" value="UniProtKB-UniRule"/>
</dbReference>
<dbReference type="PROSITE" id="PS51447">
    <property type="entry name" value="FDX_ACB"/>
    <property type="match status" value="1"/>
</dbReference>
<dbReference type="Pfam" id="PF01588">
    <property type="entry name" value="tRNA_bind"/>
    <property type="match status" value="1"/>
</dbReference>
<dbReference type="Pfam" id="PF03483">
    <property type="entry name" value="B3_4"/>
    <property type="match status" value="1"/>
</dbReference>
<evidence type="ECO:0000256" key="4">
    <source>
        <dbReference type="ARBA" id="ARBA00022490"/>
    </source>
</evidence>
<dbReference type="InterPro" id="IPR045864">
    <property type="entry name" value="aa-tRNA-synth_II/BPL/LPL"/>
</dbReference>
<dbReference type="EMBL" id="LT838272">
    <property type="protein sequence ID" value="SMB98960.1"/>
    <property type="molecule type" value="Genomic_DNA"/>
</dbReference>
<comment type="subcellular location">
    <subcellularLocation>
        <location evidence="1 15">Cytoplasm</location>
    </subcellularLocation>
</comment>
<evidence type="ECO:0000256" key="6">
    <source>
        <dbReference type="ARBA" id="ARBA00022598"/>
    </source>
</evidence>
<dbReference type="STRING" id="698762.SAMN00808754_2652"/>
<dbReference type="FunFam" id="3.50.40.10:FF:000001">
    <property type="entry name" value="Phenylalanine--tRNA ligase beta subunit"/>
    <property type="match status" value="1"/>
</dbReference>
<dbReference type="CDD" id="cd00769">
    <property type="entry name" value="PheRS_beta_core"/>
    <property type="match status" value="1"/>
</dbReference>
<proteinExistence type="inferred from homology"/>
<dbReference type="EC" id="6.1.1.20" evidence="15"/>
<dbReference type="InterPro" id="IPR045060">
    <property type="entry name" value="Phe-tRNA-ligase_IIc_bsu"/>
</dbReference>
<dbReference type="GO" id="GO:0006432">
    <property type="term" value="P:phenylalanyl-tRNA aminoacylation"/>
    <property type="evidence" value="ECO:0007669"/>
    <property type="project" value="UniProtKB-UniRule"/>
</dbReference>
<dbReference type="InterPro" id="IPR020825">
    <property type="entry name" value="Phe-tRNA_synthase-like_B3/B4"/>
</dbReference>
<dbReference type="SUPFAM" id="SSF54991">
    <property type="entry name" value="Anticodon-binding domain of PheRS"/>
    <property type="match status" value="1"/>
</dbReference>
<dbReference type="Gene3D" id="2.40.50.140">
    <property type="entry name" value="Nucleic acid-binding proteins"/>
    <property type="match status" value="1"/>
</dbReference>
<dbReference type="FunFam" id="2.40.50.140:FF:000045">
    <property type="entry name" value="Phenylalanine--tRNA ligase beta subunit"/>
    <property type="match status" value="1"/>
</dbReference>
<keyword evidence="9 15" id="KW-0067">ATP-binding</keyword>
<evidence type="ECO:0000256" key="3">
    <source>
        <dbReference type="ARBA" id="ARBA00011209"/>
    </source>
</evidence>
<dbReference type="InterPro" id="IPR033714">
    <property type="entry name" value="tRNA_bind_bactPheRS"/>
</dbReference>
<dbReference type="SMART" id="SM00873">
    <property type="entry name" value="B3_4"/>
    <property type="match status" value="1"/>
</dbReference>
<feature type="binding site" evidence="15">
    <location>
        <position position="470"/>
    </location>
    <ligand>
        <name>Mg(2+)</name>
        <dbReference type="ChEBI" id="CHEBI:18420"/>
        <note>shared with alpha subunit</note>
    </ligand>
</feature>
<evidence type="ECO:0000256" key="7">
    <source>
        <dbReference type="ARBA" id="ARBA00022723"/>
    </source>
</evidence>
<dbReference type="NCBIfam" id="TIGR00472">
    <property type="entry name" value="pheT_bact"/>
    <property type="match status" value="1"/>
</dbReference>
<dbReference type="SUPFAM" id="SSF50249">
    <property type="entry name" value="Nucleic acid-binding proteins"/>
    <property type="match status" value="1"/>
</dbReference>
<keyword evidence="11 16" id="KW-0694">RNA-binding</keyword>
<evidence type="ECO:0000256" key="13">
    <source>
        <dbReference type="ARBA" id="ARBA00023146"/>
    </source>
</evidence>
<evidence type="ECO:0000313" key="20">
    <source>
        <dbReference type="EMBL" id="SMB98960.1"/>
    </source>
</evidence>
<dbReference type="SMART" id="SM00896">
    <property type="entry name" value="FDX-ACB"/>
    <property type="match status" value="1"/>
</dbReference>
<dbReference type="PROSITE" id="PS50886">
    <property type="entry name" value="TRBD"/>
    <property type="match status" value="1"/>
</dbReference>